<name>A0AAP2DYY9_9BACT</name>
<evidence type="ECO:0000313" key="5">
    <source>
        <dbReference type="Proteomes" id="UP001319080"/>
    </source>
</evidence>
<keyword evidence="1" id="KW-0732">Signal</keyword>
<protein>
    <submittedName>
        <fullName evidence="4">VCBS repeat-containing protein</fullName>
    </submittedName>
</protein>
<keyword evidence="5" id="KW-1185">Reference proteome</keyword>
<evidence type="ECO:0000313" key="4">
    <source>
        <dbReference type="EMBL" id="MBT1708364.1"/>
    </source>
</evidence>
<dbReference type="RefSeq" id="WP_254083956.1">
    <property type="nucleotide sequence ID" value="NZ_JAHESE010000006.1"/>
</dbReference>
<feature type="domain" description="ASPIC/UnbV" evidence="3">
    <location>
        <begin position="526"/>
        <end position="593"/>
    </location>
</feature>
<dbReference type="PANTHER" id="PTHR16026">
    <property type="entry name" value="CARTILAGE ACIDIC PROTEIN 1"/>
    <property type="match status" value="1"/>
</dbReference>
<dbReference type="InterPro" id="IPR011519">
    <property type="entry name" value="UnbV_ASPIC"/>
</dbReference>
<reference evidence="4 5" key="1">
    <citation type="submission" date="2021-05" db="EMBL/GenBank/DDBJ databases">
        <title>A Polyphasic approach of four new species of the genus Ohtaekwangia: Ohtaekwangia histidinii sp. nov., Ohtaekwangia cretensis sp. nov., Ohtaekwangia indiensis sp. nov., Ohtaekwangia reichenbachii sp. nov. from diverse environment.</title>
        <authorList>
            <person name="Octaviana S."/>
        </authorList>
    </citation>
    <scope>NUCLEOTIDE SEQUENCE [LARGE SCALE GENOMIC DNA]</scope>
    <source>
        <strain evidence="4 5">PWU5</strain>
    </source>
</reference>
<evidence type="ECO:0000259" key="3">
    <source>
        <dbReference type="Pfam" id="PF07593"/>
    </source>
</evidence>
<accession>A0AAP2DYY9</accession>
<dbReference type="Pfam" id="PF13517">
    <property type="entry name" value="FG-GAP_3"/>
    <property type="match status" value="4"/>
</dbReference>
<evidence type="ECO:0000256" key="1">
    <source>
        <dbReference type="ARBA" id="ARBA00022729"/>
    </source>
</evidence>
<dbReference type="AlphaFoldDB" id="A0AAP2DYY9"/>
<comment type="caution">
    <text evidence="4">The sequence shown here is derived from an EMBL/GenBank/DDBJ whole genome shotgun (WGS) entry which is preliminary data.</text>
</comment>
<dbReference type="InterPro" id="IPR013517">
    <property type="entry name" value="FG-GAP"/>
</dbReference>
<organism evidence="4 5">
    <name type="scientific">Dawidia cretensis</name>
    <dbReference type="NCBI Taxonomy" id="2782350"/>
    <lineage>
        <taxon>Bacteria</taxon>
        <taxon>Pseudomonadati</taxon>
        <taxon>Bacteroidota</taxon>
        <taxon>Cytophagia</taxon>
        <taxon>Cytophagales</taxon>
        <taxon>Chryseotaleaceae</taxon>
        <taxon>Dawidia</taxon>
    </lineage>
</organism>
<dbReference type="Proteomes" id="UP001319080">
    <property type="component" value="Unassembled WGS sequence"/>
</dbReference>
<dbReference type="Pfam" id="PF07593">
    <property type="entry name" value="UnbV_ASPIC"/>
    <property type="match status" value="1"/>
</dbReference>
<dbReference type="Gene3D" id="2.130.10.130">
    <property type="entry name" value="Integrin alpha, N-terminal"/>
    <property type="match status" value="4"/>
</dbReference>
<dbReference type="SUPFAM" id="SSF69318">
    <property type="entry name" value="Integrin alpha N-terminal domain"/>
    <property type="match status" value="3"/>
</dbReference>
<dbReference type="PANTHER" id="PTHR16026:SF0">
    <property type="entry name" value="CARTILAGE ACIDIC PROTEIN 1"/>
    <property type="match status" value="1"/>
</dbReference>
<sequence length="1190" mass="129752">MNRKFYTIACLVLAAAISCRQPKRFELMQAAYTGIDFENRLTENDTLNVLTFEYIYNGAGVGIGDFNNDGLSDVFLAGNMVSSRLYLNEGSLRFRDITAASGVSTRHWCTGVAVVDIDQDGWQDVYISTVHPDPKHSSPNLLFHNKGLDDQGIPIFEEVAARVGLADHSYSTQAAFLDYDGDGDLDMYLLTNAIERYTRNAPIGQRTDGGGKSVDKLYRNDGPAGALPHFTDVSVAAGILTEGWGLGIVVSDINLDGRPDIYVANDFLSNDHLYTNNGDGTFTNTIAAALRHQEYNGMGADIGDINNDGLQDILVVDMMPEDNLRQKTMFSGTGYDRFQQNIRMGYQPQYVRNVLQLNNGNGTFSDIGYLAGIYATDWSWSALMADLDNDSRQDMLITNGYRKDITNLDFMAYSKEASKFGTDAIRLKHALKAVEALEGVPKPDLLFHNEGNLRFANASQAWGITHEAYGNGAAYADLDNDGDLDLVVNNINERAFVYQNTSVDLDAAHHHYLRIQLKGPAANQNGVGARVTLHQHGQRQVREYAPQRGYQSTVEPYLHFGLGESTVVDTVHIRWPDGYEQMLTAVPANQVLTVNSKDATRVQELRYEKPARLFREMSASLHLQYRHEEDPYIDFKATPTLPMQYSQAGPAVAVGDIDGDGLDDVILCGAARRAARIFHQQRDGTFRPDSLPGKGNEDAGLLLFDADGDGDNDLYCVSGSSELSAGHTLYQDRFYRNDGGILRADTAALPREISSGSCVVACDVDRDGDLDLFVGGRIVPRQYPSAPESLILLNNGKGIFTNITDTLAPTLKHAGMITGALWTDFDNDGWTDLAVVGEWMPITFYHNNEGRSLTQAFAEAPGWWNSITGGDFDHDGDTDYIAGNVGLNTLFEASAQEPVSIYAKDFDGSGSFDPLMARYINGREHLTHPRETLTDQIVGYKRKLTRYSTYGAATRTDLLSAEQLKGAIVFQVTTLTSSYVENLGGGRFAIRPLPVEAQTAPLNGLQATDINHDGHPDLLGIGNCYAIDPLVGRYDAGIGVCLLGDGHGAFHALPAMRSGFFINSDAKSLALLAGANGASHWLATANRDSLRVFTPVASRTDWITPASLDVAIEFAWSSGKRQRQELYHGSGYLSASTRKVPVPAGVASATLTNSQGVTRSVWRSPGATEVSHVRGRVPRAASGSGSAKGS</sequence>
<feature type="compositionally biased region" description="Low complexity" evidence="2">
    <location>
        <begin position="1180"/>
        <end position="1190"/>
    </location>
</feature>
<dbReference type="PROSITE" id="PS51257">
    <property type="entry name" value="PROKAR_LIPOPROTEIN"/>
    <property type="match status" value="1"/>
</dbReference>
<evidence type="ECO:0000256" key="2">
    <source>
        <dbReference type="SAM" id="MobiDB-lite"/>
    </source>
</evidence>
<dbReference type="InterPro" id="IPR027039">
    <property type="entry name" value="Crtac1"/>
</dbReference>
<gene>
    <name evidence="4" type="ORF">KK062_09020</name>
</gene>
<proteinExistence type="predicted"/>
<feature type="region of interest" description="Disordered" evidence="2">
    <location>
        <begin position="1163"/>
        <end position="1190"/>
    </location>
</feature>
<dbReference type="InterPro" id="IPR028994">
    <property type="entry name" value="Integrin_alpha_N"/>
</dbReference>
<dbReference type="EMBL" id="JAHESE010000006">
    <property type="protein sequence ID" value="MBT1708364.1"/>
    <property type="molecule type" value="Genomic_DNA"/>
</dbReference>